<dbReference type="SMART" id="SM00248">
    <property type="entry name" value="ANK"/>
    <property type="match status" value="9"/>
</dbReference>
<dbReference type="InterPro" id="IPR002110">
    <property type="entry name" value="Ankyrin_rpt"/>
</dbReference>
<name>W6Q0D7_PENRF</name>
<evidence type="ECO:0000313" key="5">
    <source>
        <dbReference type="Proteomes" id="UP000030686"/>
    </source>
</evidence>
<dbReference type="PROSITE" id="PS50297">
    <property type="entry name" value="ANK_REP_REGION"/>
    <property type="match status" value="2"/>
</dbReference>
<dbReference type="InterPro" id="IPR036770">
    <property type="entry name" value="Ankyrin_rpt-contain_sf"/>
</dbReference>
<dbReference type="OMA" id="CAWWERY"/>
<feature type="repeat" description="ANK" evidence="3">
    <location>
        <begin position="170"/>
        <end position="202"/>
    </location>
</feature>
<feature type="repeat" description="ANK" evidence="3">
    <location>
        <begin position="136"/>
        <end position="168"/>
    </location>
</feature>
<dbReference type="PANTHER" id="PTHR24198:SF165">
    <property type="entry name" value="ANKYRIN REPEAT-CONTAINING PROTEIN-RELATED"/>
    <property type="match status" value="1"/>
</dbReference>
<protein>
    <submittedName>
        <fullName evidence="4">Ankyrin repeat-containing domain</fullName>
    </submittedName>
</protein>
<dbReference type="AlphaFoldDB" id="W6Q0D7"/>
<evidence type="ECO:0000256" key="3">
    <source>
        <dbReference type="PROSITE-ProRule" id="PRU00023"/>
    </source>
</evidence>
<dbReference type="Gene3D" id="1.25.40.20">
    <property type="entry name" value="Ankyrin repeat-containing domain"/>
    <property type="match status" value="3"/>
</dbReference>
<organism evidence="4 5">
    <name type="scientific">Penicillium roqueforti (strain FM164)</name>
    <dbReference type="NCBI Taxonomy" id="1365484"/>
    <lineage>
        <taxon>Eukaryota</taxon>
        <taxon>Fungi</taxon>
        <taxon>Dikarya</taxon>
        <taxon>Ascomycota</taxon>
        <taxon>Pezizomycotina</taxon>
        <taxon>Eurotiomycetes</taxon>
        <taxon>Eurotiomycetidae</taxon>
        <taxon>Eurotiales</taxon>
        <taxon>Aspergillaceae</taxon>
        <taxon>Penicillium</taxon>
    </lineage>
</organism>
<gene>
    <name evidence="4" type="ORF">PROQFM164_S01g001490</name>
</gene>
<proteinExistence type="predicted"/>
<feature type="repeat" description="ANK" evidence="3">
    <location>
        <begin position="103"/>
        <end position="135"/>
    </location>
</feature>
<dbReference type="PANTHER" id="PTHR24198">
    <property type="entry name" value="ANKYRIN REPEAT AND PROTEIN KINASE DOMAIN-CONTAINING PROTEIN"/>
    <property type="match status" value="1"/>
</dbReference>
<feature type="repeat" description="ANK" evidence="3">
    <location>
        <begin position="489"/>
        <end position="521"/>
    </location>
</feature>
<evidence type="ECO:0000256" key="1">
    <source>
        <dbReference type="ARBA" id="ARBA00022737"/>
    </source>
</evidence>
<dbReference type="SUPFAM" id="SSF48403">
    <property type="entry name" value="Ankyrin repeat"/>
    <property type="match status" value="1"/>
</dbReference>
<dbReference type="Pfam" id="PF12796">
    <property type="entry name" value="Ank_2"/>
    <property type="match status" value="4"/>
</dbReference>
<dbReference type="PROSITE" id="PS50088">
    <property type="entry name" value="ANK_REPEAT"/>
    <property type="match status" value="4"/>
</dbReference>
<dbReference type="EMBL" id="HG792015">
    <property type="protein sequence ID" value="CDM27679.1"/>
    <property type="molecule type" value="Genomic_DNA"/>
</dbReference>
<dbReference type="OrthoDB" id="4367277at2759"/>
<dbReference type="STRING" id="1365484.W6Q0D7"/>
<accession>W6Q0D7</accession>
<keyword evidence="1" id="KW-0677">Repeat</keyword>
<keyword evidence="2 3" id="KW-0040">ANK repeat</keyword>
<dbReference type="Proteomes" id="UP000030686">
    <property type="component" value="Unassembled WGS sequence"/>
</dbReference>
<evidence type="ECO:0000313" key="4">
    <source>
        <dbReference type="EMBL" id="CDM27679.1"/>
    </source>
</evidence>
<reference evidence="4" key="1">
    <citation type="journal article" date="2014" name="Nat. Commun.">
        <title>Multiple recent horizontal transfers of a large genomic region in cheese making fungi.</title>
        <authorList>
            <person name="Cheeseman K."/>
            <person name="Ropars J."/>
            <person name="Renault P."/>
            <person name="Dupont J."/>
            <person name="Gouzy J."/>
            <person name="Branca A."/>
            <person name="Abraham A.L."/>
            <person name="Ceppi M."/>
            <person name="Conseiller E."/>
            <person name="Debuchy R."/>
            <person name="Malagnac F."/>
            <person name="Goarin A."/>
            <person name="Silar P."/>
            <person name="Lacoste S."/>
            <person name="Sallet E."/>
            <person name="Bensimon A."/>
            <person name="Giraud T."/>
            <person name="Brygoo Y."/>
        </authorList>
    </citation>
    <scope>NUCLEOTIDE SEQUENCE [LARGE SCALE GENOMIC DNA]</scope>
    <source>
        <strain evidence="4">FM164</strain>
    </source>
</reference>
<sequence>MTEKPTSDSLPLESFDTLKAEFLNTLQREPRKRKGEKNVKALQYWQNEILERIEAFLKCDDFNVNFCDGEISQSPLWQATMRPETIDKFLKRKTTDLNLSDPKGRTAIFLAVESRQPQTIKLLKKAGALVEWRDSEGRTPLSRAVELGHLETVRFLVEQENAMINPDDGLDPTPLQRAVSIGSTKIVQYLLANAAKVNHRDAYDIIGLLIERDADLDLADCEGNTPLINAVIQSDVESVRQLLESKNSIVNVDQYARGRTPFSLAAGKSRVVIMQLLLDYRADPHKEGGDQHTGFWWLLKARLDHGISMPIDLTPQNRMVPRHDLAKLVDSLLLPDRRDKFGRIWLSWAAQFGDSQIVEYLLANKDVDPNRTDQTDGTFARTPMLWAVEKNHQNVVGLMAQKKIKDLSLNYLIRHSETYEKEYGLEKLLNTFRKLVLWGKEVDPWILDRCDYEGTRPLHLTCFHQHERLVNILMEDKIEGPLLDCQDRTGRTPLQYALHQKNESIVRKLLSSMSTLEYMRSSDWLKLGNEDTYWVQINQYIPDYHFD</sequence>
<evidence type="ECO:0000256" key="2">
    <source>
        <dbReference type="ARBA" id="ARBA00023043"/>
    </source>
</evidence>
<keyword evidence="5" id="KW-1185">Reference proteome</keyword>